<evidence type="ECO:0000313" key="2">
    <source>
        <dbReference type="EMBL" id="KAF1954505.1"/>
    </source>
</evidence>
<keyword evidence="1" id="KW-0812">Transmembrane</keyword>
<feature type="transmembrane region" description="Helical" evidence="1">
    <location>
        <begin position="75"/>
        <end position="93"/>
    </location>
</feature>
<reference evidence="2" key="1">
    <citation type="journal article" date="2020" name="Stud. Mycol.">
        <title>101 Dothideomycetes genomes: a test case for predicting lifestyles and emergence of pathogens.</title>
        <authorList>
            <person name="Haridas S."/>
            <person name="Albert R."/>
            <person name="Binder M."/>
            <person name="Bloem J."/>
            <person name="Labutti K."/>
            <person name="Salamov A."/>
            <person name="Andreopoulos B."/>
            <person name="Baker S."/>
            <person name="Barry K."/>
            <person name="Bills G."/>
            <person name="Bluhm B."/>
            <person name="Cannon C."/>
            <person name="Castanera R."/>
            <person name="Culley D."/>
            <person name="Daum C."/>
            <person name="Ezra D."/>
            <person name="Gonzalez J."/>
            <person name="Henrissat B."/>
            <person name="Kuo A."/>
            <person name="Liang C."/>
            <person name="Lipzen A."/>
            <person name="Lutzoni F."/>
            <person name="Magnuson J."/>
            <person name="Mondo S."/>
            <person name="Nolan M."/>
            <person name="Ohm R."/>
            <person name="Pangilinan J."/>
            <person name="Park H.-J."/>
            <person name="Ramirez L."/>
            <person name="Alfaro M."/>
            <person name="Sun H."/>
            <person name="Tritt A."/>
            <person name="Yoshinaga Y."/>
            <person name="Zwiers L.-H."/>
            <person name="Turgeon B."/>
            <person name="Goodwin S."/>
            <person name="Spatafora J."/>
            <person name="Crous P."/>
            <person name="Grigoriev I."/>
        </authorList>
    </citation>
    <scope>NUCLEOTIDE SEQUENCE</scope>
    <source>
        <strain evidence="2">CBS 675.92</strain>
    </source>
</reference>
<evidence type="ECO:0000256" key="1">
    <source>
        <dbReference type="SAM" id="Phobius"/>
    </source>
</evidence>
<gene>
    <name evidence="2" type="ORF">CC80DRAFT_119289</name>
</gene>
<name>A0A6A5TP75_9PLEO</name>
<protein>
    <submittedName>
        <fullName evidence="2">Uncharacterized protein</fullName>
    </submittedName>
</protein>
<accession>A0A6A5TP75</accession>
<keyword evidence="3" id="KW-1185">Reference proteome</keyword>
<keyword evidence="1" id="KW-0472">Membrane</keyword>
<keyword evidence="1" id="KW-1133">Transmembrane helix</keyword>
<organism evidence="2 3">
    <name type="scientific">Byssothecium circinans</name>
    <dbReference type="NCBI Taxonomy" id="147558"/>
    <lineage>
        <taxon>Eukaryota</taxon>
        <taxon>Fungi</taxon>
        <taxon>Dikarya</taxon>
        <taxon>Ascomycota</taxon>
        <taxon>Pezizomycotina</taxon>
        <taxon>Dothideomycetes</taxon>
        <taxon>Pleosporomycetidae</taxon>
        <taxon>Pleosporales</taxon>
        <taxon>Massarineae</taxon>
        <taxon>Massarinaceae</taxon>
        <taxon>Byssothecium</taxon>
    </lineage>
</organism>
<dbReference type="AlphaFoldDB" id="A0A6A5TP75"/>
<dbReference type="EMBL" id="ML976998">
    <property type="protein sequence ID" value="KAF1954505.1"/>
    <property type="molecule type" value="Genomic_DNA"/>
</dbReference>
<evidence type="ECO:0000313" key="3">
    <source>
        <dbReference type="Proteomes" id="UP000800035"/>
    </source>
</evidence>
<proteinExistence type="predicted"/>
<sequence length="106" mass="11892">MPSRRCEGPQTRSILFHPTALFYLSYSTQPHHHLSQYTTTAPPLFTAERASPFSFFLPSFGGHEMKRRFPTSTPTLCYAYIFFLGGGGGVRFFPSITSICTKTTCV</sequence>
<dbReference type="Proteomes" id="UP000800035">
    <property type="component" value="Unassembled WGS sequence"/>
</dbReference>